<feature type="chain" id="PRO_5013870836" evidence="1">
    <location>
        <begin position="27"/>
        <end position="82"/>
    </location>
</feature>
<proteinExistence type="predicted"/>
<sequence length="82" mass="8911">CISAHSLPASHFAGALLFLMIARTLAVFDIENPAEDGVVIEPDTEFTSGNISHPPEYKYSIQPRSDEVKVLLMSLAGDSEHI</sequence>
<accession>A0A2H3K6Q1</accession>
<keyword evidence="3" id="KW-1185">Reference proteome</keyword>
<reference evidence="2 3" key="1">
    <citation type="journal article" date="2012" name="Science">
        <title>The Paleozoic origin of enzymatic lignin decomposition reconstructed from 31 fungal genomes.</title>
        <authorList>
            <person name="Floudas D."/>
            <person name="Binder M."/>
            <person name="Riley R."/>
            <person name="Barry K."/>
            <person name="Blanchette R.A."/>
            <person name="Henrissat B."/>
            <person name="Martinez A.T."/>
            <person name="Otillar R."/>
            <person name="Spatafora J.W."/>
            <person name="Yadav J.S."/>
            <person name="Aerts A."/>
            <person name="Benoit I."/>
            <person name="Boyd A."/>
            <person name="Carlson A."/>
            <person name="Copeland A."/>
            <person name="Coutinho P.M."/>
            <person name="de Vries R.P."/>
            <person name="Ferreira P."/>
            <person name="Findley K."/>
            <person name="Foster B."/>
            <person name="Gaskell J."/>
            <person name="Glotzer D."/>
            <person name="Gorecki P."/>
            <person name="Heitman J."/>
            <person name="Hesse C."/>
            <person name="Hori C."/>
            <person name="Igarashi K."/>
            <person name="Jurgens J.A."/>
            <person name="Kallen N."/>
            <person name="Kersten P."/>
            <person name="Kohler A."/>
            <person name="Kuees U."/>
            <person name="Kumar T.K.A."/>
            <person name="Kuo A."/>
            <person name="LaButti K."/>
            <person name="Larrondo L.F."/>
            <person name="Lindquist E."/>
            <person name="Ling A."/>
            <person name="Lombard V."/>
            <person name="Lucas S."/>
            <person name="Lundell T."/>
            <person name="Martin R."/>
            <person name="McLaughlin D.J."/>
            <person name="Morgenstern I."/>
            <person name="Morin E."/>
            <person name="Murat C."/>
            <person name="Nagy L.G."/>
            <person name="Nolan M."/>
            <person name="Ohm R.A."/>
            <person name="Patyshakuliyeva A."/>
            <person name="Rokas A."/>
            <person name="Ruiz-Duenas F.J."/>
            <person name="Sabat G."/>
            <person name="Salamov A."/>
            <person name="Samejima M."/>
            <person name="Schmutz J."/>
            <person name="Slot J.C."/>
            <person name="St John F."/>
            <person name="Stenlid J."/>
            <person name="Sun H."/>
            <person name="Sun S."/>
            <person name="Syed K."/>
            <person name="Tsang A."/>
            <person name="Wiebenga A."/>
            <person name="Young D."/>
            <person name="Pisabarro A."/>
            <person name="Eastwood D.C."/>
            <person name="Martin F."/>
            <person name="Cullen D."/>
            <person name="Grigoriev I.V."/>
            <person name="Hibbett D.S."/>
        </authorList>
    </citation>
    <scope>NUCLEOTIDE SEQUENCE [LARGE SCALE GENOMIC DNA]</scope>
    <source>
        <strain evidence="2 3">MD-104</strain>
    </source>
</reference>
<dbReference type="GO" id="GO:0004497">
    <property type="term" value="F:monooxygenase activity"/>
    <property type="evidence" value="ECO:0007669"/>
    <property type="project" value="InterPro"/>
</dbReference>
<evidence type="ECO:0000313" key="3">
    <source>
        <dbReference type="Proteomes" id="UP000218811"/>
    </source>
</evidence>
<dbReference type="InterPro" id="IPR036396">
    <property type="entry name" value="Cyt_P450_sf"/>
</dbReference>
<dbReference type="STRING" id="742152.A0A2H3K6Q1"/>
<feature type="signal peptide" evidence="1">
    <location>
        <begin position="1"/>
        <end position="26"/>
    </location>
</feature>
<evidence type="ECO:0000256" key="1">
    <source>
        <dbReference type="SAM" id="SignalP"/>
    </source>
</evidence>
<organism evidence="2 3">
    <name type="scientific">Wolfiporia cocos (strain MD-104)</name>
    <name type="common">Brown rot fungus</name>
    <dbReference type="NCBI Taxonomy" id="742152"/>
    <lineage>
        <taxon>Eukaryota</taxon>
        <taxon>Fungi</taxon>
        <taxon>Dikarya</taxon>
        <taxon>Basidiomycota</taxon>
        <taxon>Agaricomycotina</taxon>
        <taxon>Agaricomycetes</taxon>
        <taxon>Polyporales</taxon>
        <taxon>Phaeolaceae</taxon>
        <taxon>Wolfiporia</taxon>
    </lineage>
</organism>
<keyword evidence="1" id="KW-0732">Signal</keyword>
<dbReference type="EMBL" id="KB468157">
    <property type="protein sequence ID" value="PCH44117.1"/>
    <property type="molecule type" value="Genomic_DNA"/>
</dbReference>
<dbReference type="Proteomes" id="UP000218811">
    <property type="component" value="Unassembled WGS sequence"/>
</dbReference>
<dbReference type="Gene3D" id="1.10.630.10">
    <property type="entry name" value="Cytochrome P450"/>
    <property type="match status" value="1"/>
</dbReference>
<dbReference type="AlphaFoldDB" id="A0A2H3K6Q1"/>
<feature type="non-terminal residue" evidence="2">
    <location>
        <position position="1"/>
    </location>
</feature>
<dbReference type="GO" id="GO:0016705">
    <property type="term" value="F:oxidoreductase activity, acting on paired donors, with incorporation or reduction of molecular oxygen"/>
    <property type="evidence" value="ECO:0007669"/>
    <property type="project" value="InterPro"/>
</dbReference>
<protein>
    <submittedName>
        <fullName evidence="2">Uncharacterized protein</fullName>
    </submittedName>
</protein>
<evidence type="ECO:0000313" key="2">
    <source>
        <dbReference type="EMBL" id="PCH44117.1"/>
    </source>
</evidence>
<dbReference type="GO" id="GO:0005506">
    <property type="term" value="F:iron ion binding"/>
    <property type="evidence" value="ECO:0007669"/>
    <property type="project" value="InterPro"/>
</dbReference>
<name>A0A2H3K6Q1_WOLCO</name>
<gene>
    <name evidence="2" type="ORF">WOLCODRAFT_77161</name>
</gene>
<dbReference type="GO" id="GO:0020037">
    <property type="term" value="F:heme binding"/>
    <property type="evidence" value="ECO:0007669"/>
    <property type="project" value="InterPro"/>
</dbReference>
<dbReference type="OrthoDB" id="2789670at2759"/>